<dbReference type="SUPFAM" id="SSF55021">
    <property type="entry name" value="ACT-like"/>
    <property type="match status" value="2"/>
</dbReference>
<keyword evidence="21" id="KW-1185">Reference proteome</keyword>
<dbReference type="PANTHER" id="PTHR21499">
    <property type="entry name" value="ASPARTATE KINASE"/>
    <property type="match status" value="1"/>
</dbReference>
<dbReference type="InterPro" id="IPR002912">
    <property type="entry name" value="ACT_dom"/>
</dbReference>
<dbReference type="InterPro" id="IPR018042">
    <property type="entry name" value="Aspartate_kinase_CS"/>
</dbReference>
<dbReference type="GO" id="GO:0004072">
    <property type="term" value="F:aspartate kinase activity"/>
    <property type="evidence" value="ECO:0007669"/>
    <property type="project" value="UniProtKB-EC"/>
</dbReference>
<keyword evidence="9 16" id="KW-0808">Transferase</keyword>
<evidence type="ECO:0000256" key="6">
    <source>
        <dbReference type="ARBA" id="ARBA00013059"/>
    </source>
</evidence>
<comment type="pathway">
    <text evidence="2 17">Amino-acid biosynthesis; L-lysine biosynthesis via DAP pathway; (S)-tetrahydrodipicolinate from L-aspartate: step 1/4.</text>
</comment>
<evidence type="ECO:0000256" key="11">
    <source>
        <dbReference type="ARBA" id="ARBA00022777"/>
    </source>
</evidence>
<keyword evidence="12" id="KW-0067">ATP-binding</keyword>
<evidence type="ECO:0000256" key="5">
    <source>
        <dbReference type="ARBA" id="ARBA00010122"/>
    </source>
</evidence>
<dbReference type="NCBIfam" id="NF005155">
    <property type="entry name" value="PRK06635.1-4"/>
    <property type="match status" value="1"/>
</dbReference>
<dbReference type="CDD" id="cd04913">
    <property type="entry name" value="ACT_AKii-LysC-BS-like_1"/>
    <property type="match status" value="1"/>
</dbReference>
<comment type="catalytic activity">
    <reaction evidence="15 16">
        <text>L-aspartate + ATP = 4-phospho-L-aspartate + ADP</text>
        <dbReference type="Rhea" id="RHEA:23776"/>
        <dbReference type="ChEBI" id="CHEBI:29991"/>
        <dbReference type="ChEBI" id="CHEBI:30616"/>
        <dbReference type="ChEBI" id="CHEBI:57535"/>
        <dbReference type="ChEBI" id="CHEBI:456216"/>
        <dbReference type="EC" id="2.7.2.4"/>
    </reaction>
</comment>
<evidence type="ECO:0000256" key="14">
    <source>
        <dbReference type="ARBA" id="ARBA00023154"/>
    </source>
</evidence>
<feature type="region of interest" description="Disordered" evidence="18">
    <location>
        <begin position="428"/>
        <end position="465"/>
    </location>
</feature>
<dbReference type="InterPro" id="IPR045865">
    <property type="entry name" value="ACT-like_dom_sf"/>
</dbReference>
<evidence type="ECO:0000313" key="21">
    <source>
        <dbReference type="Proteomes" id="UP001252243"/>
    </source>
</evidence>
<evidence type="ECO:0000256" key="9">
    <source>
        <dbReference type="ARBA" id="ARBA00022679"/>
    </source>
</evidence>
<evidence type="ECO:0000256" key="18">
    <source>
        <dbReference type="SAM" id="MobiDB-lite"/>
    </source>
</evidence>
<dbReference type="PROSITE" id="PS00324">
    <property type="entry name" value="ASPARTOKINASE"/>
    <property type="match status" value="1"/>
</dbReference>
<dbReference type="PANTHER" id="PTHR21499:SF3">
    <property type="entry name" value="ASPARTOKINASE"/>
    <property type="match status" value="1"/>
</dbReference>
<evidence type="ECO:0000256" key="3">
    <source>
        <dbReference type="ARBA" id="ARBA00004986"/>
    </source>
</evidence>
<dbReference type="EC" id="2.7.2.4" evidence="6 16"/>
<comment type="function">
    <text evidence="1">Catalyzes the phosphorylation of the beta-carboxyl group of aspartic acid with ATP to yield 4-phospho-L-aspartate, which is involved in the branched biosynthetic pathway leading to the biosynthesis of amino acids lysine, threonine, isoleucine and methionine.</text>
</comment>
<dbReference type="InterPro" id="IPR041740">
    <property type="entry name" value="AKii-LysC-BS"/>
</dbReference>
<evidence type="ECO:0000256" key="13">
    <source>
        <dbReference type="ARBA" id="ARBA00022915"/>
    </source>
</evidence>
<dbReference type="Gene3D" id="3.30.2130.10">
    <property type="entry name" value="VC0802-like"/>
    <property type="match status" value="1"/>
</dbReference>
<name>A0ABU1UCH5_9MICC</name>
<keyword evidence="14" id="KW-0457">Lysine biosynthesis</keyword>
<dbReference type="EMBL" id="JAVDVQ010000008">
    <property type="protein sequence ID" value="MDR7082904.1"/>
    <property type="molecule type" value="Genomic_DNA"/>
</dbReference>
<comment type="similarity">
    <text evidence="5 16">Belongs to the aspartokinase family.</text>
</comment>
<keyword evidence="11 16" id="KW-0418">Kinase</keyword>
<comment type="pathway">
    <text evidence="3 17">Amino-acid biosynthesis; L-methionine biosynthesis via de novo pathway; L-homoserine from L-aspartate: step 1/3.</text>
</comment>
<feature type="domain" description="ACT" evidence="19">
    <location>
        <begin position="283"/>
        <end position="368"/>
    </location>
</feature>
<dbReference type="Pfam" id="PF00696">
    <property type="entry name" value="AA_kinase"/>
    <property type="match status" value="1"/>
</dbReference>
<evidence type="ECO:0000256" key="15">
    <source>
        <dbReference type="ARBA" id="ARBA00047872"/>
    </source>
</evidence>
<proteinExistence type="inferred from homology"/>
<dbReference type="Gene3D" id="3.40.1160.10">
    <property type="entry name" value="Acetylglutamate kinase-like"/>
    <property type="match status" value="1"/>
</dbReference>
<evidence type="ECO:0000256" key="17">
    <source>
        <dbReference type="RuleBase" id="RU004249"/>
    </source>
</evidence>
<keyword evidence="13" id="KW-0220">Diaminopimelate biosynthesis</keyword>
<dbReference type="RefSeq" id="WP_310056744.1">
    <property type="nucleotide sequence ID" value="NZ_JAVDVQ010000008.1"/>
</dbReference>
<evidence type="ECO:0000256" key="16">
    <source>
        <dbReference type="RuleBase" id="RU003448"/>
    </source>
</evidence>
<dbReference type="InterPro" id="IPR001048">
    <property type="entry name" value="Asp/Glu/Uridylate_kinase"/>
</dbReference>
<accession>A0ABU1UCH5</accession>
<reference evidence="20 21" key="1">
    <citation type="submission" date="2023-07" db="EMBL/GenBank/DDBJ databases">
        <title>Sorghum-associated microbial communities from plants grown in Nebraska, USA.</title>
        <authorList>
            <person name="Schachtman D."/>
        </authorList>
    </citation>
    <scope>NUCLEOTIDE SEQUENCE [LARGE SCALE GENOMIC DNA]</scope>
    <source>
        <strain evidence="20 21">BE167</strain>
    </source>
</reference>
<evidence type="ECO:0000256" key="7">
    <source>
        <dbReference type="ARBA" id="ARBA00016273"/>
    </source>
</evidence>
<evidence type="ECO:0000256" key="8">
    <source>
        <dbReference type="ARBA" id="ARBA00022605"/>
    </source>
</evidence>
<dbReference type="InterPro" id="IPR001341">
    <property type="entry name" value="Asp_kinase"/>
</dbReference>
<evidence type="ECO:0000256" key="1">
    <source>
        <dbReference type="ARBA" id="ARBA00002843"/>
    </source>
</evidence>
<dbReference type="InterPro" id="IPR005260">
    <property type="entry name" value="Asp_kin_monofn"/>
</dbReference>
<sequence>MLDERDWVTPRGSVIVQKFGGSSLADPSGILRAARRIAATRENGYQVVAVVSAMGDMTDELCDLAAAVSRRPHPGDLDALLSTGELVSSALLAIALADLGQAPVTFTGSMAGLITDGVHGKARITDVRPDRIRTSLARGEVPIVAGFQGRTKKGKRVTTLGRGGSDLTAVALAAALGASICEIYTDVDGVYTADPRIVPRARKIGVLSSEVMLEFAASGCKVLHLRCVEYARRFGIPIHVRSSFVPEMGTLILPGPDRHPFRKPVREQPVVTGVGGVNSAAKVVVVGVPNQPDNMARLFQVLSRSGVNVQTIVQSAAGSGSRRSDVALIVPALEASPALAVLGAAQGTIGFAGLQHRGEVGRVSITGVGMRSSPDVVCTFLWTLSEAGIDIDLVEISETYVAAITRAERLPDAERAVRLAFGMAPAAVGPARSAPPPHHGPVLDGDSRWGHGPRGLAPSHASRSG</sequence>
<protein>
    <recommendedName>
        <fullName evidence="7 16">Aspartokinase</fullName>
        <ecNumber evidence="6 16">2.7.2.4</ecNumber>
    </recommendedName>
</protein>
<keyword evidence="10" id="KW-0547">Nucleotide-binding</keyword>
<gene>
    <name evidence="20" type="ORF">J2X01_002194</name>
</gene>
<evidence type="ECO:0000313" key="20">
    <source>
        <dbReference type="EMBL" id="MDR7082904.1"/>
    </source>
</evidence>
<dbReference type="NCBIfam" id="NF005154">
    <property type="entry name" value="PRK06635.1-2"/>
    <property type="match status" value="1"/>
</dbReference>
<comment type="pathway">
    <text evidence="4 17">Amino-acid biosynthesis; L-threonine biosynthesis; L-threonine from L-aspartate: step 1/5.</text>
</comment>
<evidence type="ECO:0000256" key="10">
    <source>
        <dbReference type="ARBA" id="ARBA00022741"/>
    </source>
</evidence>
<dbReference type="PIRSF" id="PIRSF000726">
    <property type="entry name" value="Asp_kin"/>
    <property type="match status" value="1"/>
</dbReference>
<evidence type="ECO:0000256" key="2">
    <source>
        <dbReference type="ARBA" id="ARBA00004766"/>
    </source>
</evidence>
<evidence type="ECO:0000259" key="19">
    <source>
        <dbReference type="PROSITE" id="PS51671"/>
    </source>
</evidence>
<evidence type="ECO:0000256" key="12">
    <source>
        <dbReference type="ARBA" id="ARBA00022840"/>
    </source>
</evidence>
<organism evidence="20 21">
    <name type="scientific">Arthrobacter ginsengisoli</name>
    <dbReference type="NCBI Taxonomy" id="1356565"/>
    <lineage>
        <taxon>Bacteria</taxon>
        <taxon>Bacillati</taxon>
        <taxon>Actinomycetota</taxon>
        <taxon>Actinomycetes</taxon>
        <taxon>Micrococcales</taxon>
        <taxon>Micrococcaceae</taxon>
        <taxon>Arthrobacter</taxon>
    </lineage>
</organism>
<dbReference type="NCBIfam" id="TIGR00657">
    <property type="entry name" value="asp_kinases"/>
    <property type="match status" value="1"/>
</dbReference>
<comment type="caution">
    <text evidence="20">The sequence shown here is derived from an EMBL/GenBank/DDBJ whole genome shotgun (WGS) entry which is preliminary data.</text>
</comment>
<keyword evidence="8 17" id="KW-0028">Amino-acid biosynthesis</keyword>
<dbReference type="CDD" id="cd04261">
    <property type="entry name" value="AAK_AKii-LysC-BS"/>
    <property type="match status" value="1"/>
</dbReference>
<dbReference type="InterPro" id="IPR036393">
    <property type="entry name" value="AceGlu_kinase-like_sf"/>
</dbReference>
<dbReference type="Proteomes" id="UP001252243">
    <property type="component" value="Unassembled WGS sequence"/>
</dbReference>
<evidence type="ECO:0000256" key="4">
    <source>
        <dbReference type="ARBA" id="ARBA00005139"/>
    </source>
</evidence>
<dbReference type="SUPFAM" id="SSF53633">
    <property type="entry name" value="Carbamate kinase-like"/>
    <property type="match status" value="1"/>
</dbReference>
<dbReference type="PROSITE" id="PS51671">
    <property type="entry name" value="ACT"/>
    <property type="match status" value="1"/>
</dbReference>